<keyword evidence="3" id="KW-1185">Reference proteome</keyword>
<evidence type="ECO:0000313" key="3">
    <source>
        <dbReference type="Proteomes" id="UP000265703"/>
    </source>
</evidence>
<keyword evidence="1" id="KW-0472">Membrane</keyword>
<keyword evidence="1" id="KW-0812">Transmembrane</keyword>
<comment type="caution">
    <text evidence="2">The sequence shown here is derived from an EMBL/GenBank/DDBJ whole genome shotgun (WGS) entry which is preliminary data.</text>
</comment>
<dbReference type="EMBL" id="QKYT01001164">
    <property type="protein sequence ID" value="RIA79743.1"/>
    <property type="molecule type" value="Genomic_DNA"/>
</dbReference>
<dbReference type="Proteomes" id="UP000265703">
    <property type="component" value="Unassembled WGS sequence"/>
</dbReference>
<accession>A0A397RZY9</accession>
<dbReference type="AlphaFoldDB" id="A0A397RZY9"/>
<evidence type="ECO:0000313" key="2">
    <source>
        <dbReference type="EMBL" id="RIA79743.1"/>
    </source>
</evidence>
<proteinExistence type="predicted"/>
<name>A0A397RZY9_9GLOM</name>
<gene>
    <name evidence="2" type="ORF">C1645_45040</name>
</gene>
<keyword evidence="1" id="KW-1133">Transmembrane helix</keyword>
<feature type="transmembrane region" description="Helical" evidence="1">
    <location>
        <begin position="39"/>
        <end position="62"/>
    </location>
</feature>
<organism evidence="2 3">
    <name type="scientific">Glomus cerebriforme</name>
    <dbReference type="NCBI Taxonomy" id="658196"/>
    <lineage>
        <taxon>Eukaryota</taxon>
        <taxon>Fungi</taxon>
        <taxon>Fungi incertae sedis</taxon>
        <taxon>Mucoromycota</taxon>
        <taxon>Glomeromycotina</taxon>
        <taxon>Glomeromycetes</taxon>
        <taxon>Glomerales</taxon>
        <taxon>Glomeraceae</taxon>
        <taxon>Glomus</taxon>
    </lineage>
</organism>
<sequence>MLYINSYLLEFLIHFDLLNEGLDYYILHFHLYVLFNCDMIISLYILVSTSLLLNFIFLDLTIKPSF</sequence>
<protein>
    <submittedName>
        <fullName evidence="2">Uncharacterized protein</fullName>
    </submittedName>
</protein>
<evidence type="ECO:0000256" key="1">
    <source>
        <dbReference type="SAM" id="Phobius"/>
    </source>
</evidence>
<reference evidence="2 3" key="1">
    <citation type="submission" date="2018-06" db="EMBL/GenBank/DDBJ databases">
        <title>Comparative genomics reveals the genomic features of Rhizophagus irregularis, R. cerebriforme, R. diaphanum and Gigaspora rosea, and their symbiotic lifestyle signature.</title>
        <authorList>
            <person name="Morin E."/>
            <person name="San Clemente H."/>
            <person name="Chen E.C.H."/>
            <person name="De La Providencia I."/>
            <person name="Hainaut M."/>
            <person name="Kuo A."/>
            <person name="Kohler A."/>
            <person name="Murat C."/>
            <person name="Tang N."/>
            <person name="Roy S."/>
            <person name="Loubradou J."/>
            <person name="Henrissat B."/>
            <person name="Grigoriev I.V."/>
            <person name="Corradi N."/>
            <person name="Roux C."/>
            <person name="Martin F.M."/>
        </authorList>
    </citation>
    <scope>NUCLEOTIDE SEQUENCE [LARGE SCALE GENOMIC DNA]</scope>
    <source>
        <strain evidence="2 3">DAOM 227022</strain>
    </source>
</reference>